<proteinExistence type="predicted"/>
<dbReference type="RefSeq" id="WP_183622931.1">
    <property type="nucleotide sequence ID" value="NZ_JACIDX010000002.1"/>
</dbReference>
<name>A0A7W6CCA7_9SPHN</name>
<dbReference type="Proteomes" id="UP000548867">
    <property type="component" value="Unassembled WGS sequence"/>
</dbReference>
<feature type="signal peptide" evidence="1">
    <location>
        <begin position="1"/>
        <end position="22"/>
    </location>
</feature>
<evidence type="ECO:0000313" key="3">
    <source>
        <dbReference type="Proteomes" id="UP000548867"/>
    </source>
</evidence>
<evidence type="ECO:0000313" key="2">
    <source>
        <dbReference type="EMBL" id="MBB3953911.1"/>
    </source>
</evidence>
<organism evidence="2 3">
    <name type="scientific">Novosphingobium sediminicola</name>
    <dbReference type="NCBI Taxonomy" id="563162"/>
    <lineage>
        <taxon>Bacteria</taxon>
        <taxon>Pseudomonadati</taxon>
        <taxon>Pseudomonadota</taxon>
        <taxon>Alphaproteobacteria</taxon>
        <taxon>Sphingomonadales</taxon>
        <taxon>Sphingomonadaceae</taxon>
        <taxon>Novosphingobium</taxon>
    </lineage>
</organism>
<keyword evidence="3" id="KW-1185">Reference proteome</keyword>
<evidence type="ECO:0000256" key="1">
    <source>
        <dbReference type="SAM" id="SignalP"/>
    </source>
</evidence>
<gene>
    <name evidence="2" type="ORF">GGR38_000838</name>
</gene>
<comment type="caution">
    <text evidence="2">The sequence shown here is derived from an EMBL/GenBank/DDBJ whole genome shotgun (WGS) entry which is preliminary data.</text>
</comment>
<dbReference type="EMBL" id="JACIDX010000002">
    <property type="protein sequence ID" value="MBB3953911.1"/>
    <property type="molecule type" value="Genomic_DNA"/>
</dbReference>
<keyword evidence="1" id="KW-0732">Signal</keyword>
<evidence type="ECO:0008006" key="4">
    <source>
        <dbReference type="Google" id="ProtNLM"/>
    </source>
</evidence>
<dbReference type="AlphaFoldDB" id="A0A7W6CCA7"/>
<accession>A0A7W6CCA7</accession>
<sequence length="448" mass="49291">MRPVLWAGLVLAGALAIKGANAQIAVQNQGYVPYSEAPIHYRTRPLSDPVALLQKDLDRGAAHLTYDDTRGYLRSVLKALHVPEASQTLVFSKTSFQFTKINPEHPRALYYNDDVYVGSVHQGKTIEIVSFDPMQGAIFYLLDDQKAERPVFQRAELDCTQCHIAAATRGVPGVLLRSVYPAASGVLTPRAPQYITDQKSPLKERWGGWYVSGALADPTMANAGVANAAVTASGALPALGPLATRYDPAAYLTPDSDGVALLVLGHQAQMHNLITLLNYQTRLTLHAQGLSEDARPTLASLPEEAREKITRPAEQLLRYMLFSHETPLGGADAARVIAASPFARQFAAQGPRDRARRSLRDFDLHDRIFRYPCSYLIYSTAFDALPEPGKTYLYHRLFQVLSGADQGEDFAHLTPADRQAILAILRATKRGLPDEWRRKISPNPVSPT</sequence>
<reference evidence="2 3" key="1">
    <citation type="submission" date="2020-08" db="EMBL/GenBank/DDBJ databases">
        <title>Genomic Encyclopedia of Type Strains, Phase IV (KMG-IV): sequencing the most valuable type-strain genomes for metagenomic binning, comparative biology and taxonomic classification.</title>
        <authorList>
            <person name="Goeker M."/>
        </authorList>
    </citation>
    <scope>NUCLEOTIDE SEQUENCE [LARGE SCALE GENOMIC DNA]</scope>
    <source>
        <strain evidence="2 3">DSM 27057</strain>
    </source>
</reference>
<protein>
    <recommendedName>
        <fullName evidence="4">Cytochrome c domain-containing protein</fullName>
    </recommendedName>
</protein>
<feature type="chain" id="PRO_5031423550" description="Cytochrome c domain-containing protein" evidence="1">
    <location>
        <begin position="23"/>
        <end position="448"/>
    </location>
</feature>